<accession>A0A2H0KK26</accession>
<sequence length="93" mass="11513">MPFLFYNNVHAVSTDKIFRLKTQSYKKIYTNNFFWRTWEKKEIDWIEERSGKLYAFEFKYAKPKKTNFIDFKKVYKEAVTKIITKDNYLDFLL</sequence>
<reference evidence="1 2" key="1">
    <citation type="submission" date="2017-09" db="EMBL/GenBank/DDBJ databases">
        <title>Depth-based differentiation of microbial function through sediment-hosted aquifers and enrichment of novel symbionts in the deep terrestrial subsurface.</title>
        <authorList>
            <person name="Probst A.J."/>
            <person name="Ladd B."/>
            <person name="Jarett J.K."/>
            <person name="Geller-Mcgrath D.E."/>
            <person name="Sieber C.M."/>
            <person name="Emerson J.B."/>
            <person name="Anantharaman K."/>
            <person name="Thomas B.C."/>
            <person name="Malmstrom R."/>
            <person name="Stieglmeier M."/>
            <person name="Klingl A."/>
            <person name="Woyke T."/>
            <person name="Ryan C.M."/>
            <person name="Banfield J.F."/>
        </authorList>
    </citation>
    <scope>NUCLEOTIDE SEQUENCE [LARGE SCALE GENOMIC DNA]</scope>
    <source>
        <strain evidence="1">CG11_big_fil_rev_8_21_14_0_20_37_16</strain>
    </source>
</reference>
<protein>
    <recommendedName>
        <fullName evidence="3">DUF4143 domain-containing protein</fullName>
    </recommendedName>
</protein>
<gene>
    <name evidence="1" type="ORF">COV87_02390</name>
</gene>
<comment type="caution">
    <text evidence="1">The sequence shown here is derived from an EMBL/GenBank/DDBJ whole genome shotgun (WGS) entry which is preliminary data.</text>
</comment>
<evidence type="ECO:0000313" key="2">
    <source>
        <dbReference type="Proteomes" id="UP000229497"/>
    </source>
</evidence>
<organism evidence="1 2">
    <name type="scientific">Candidatus Roizmanbacteria bacterium CG11_big_fil_rev_8_21_14_0_20_37_16</name>
    <dbReference type="NCBI Taxonomy" id="1974857"/>
    <lineage>
        <taxon>Bacteria</taxon>
        <taxon>Candidatus Roizmaniibacteriota</taxon>
    </lineage>
</organism>
<evidence type="ECO:0000313" key="1">
    <source>
        <dbReference type="EMBL" id="PIQ71610.1"/>
    </source>
</evidence>
<name>A0A2H0KK26_9BACT</name>
<proteinExistence type="predicted"/>
<dbReference type="Proteomes" id="UP000229497">
    <property type="component" value="Unassembled WGS sequence"/>
</dbReference>
<dbReference type="EMBL" id="PCVK01000071">
    <property type="protein sequence ID" value="PIQ71610.1"/>
    <property type="molecule type" value="Genomic_DNA"/>
</dbReference>
<dbReference type="AlphaFoldDB" id="A0A2H0KK26"/>
<evidence type="ECO:0008006" key="3">
    <source>
        <dbReference type="Google" id="ProtNLM"/>
    </source>
</evidence>